<organism evidence="4 5">
    <name type="scientific">Penicillium salamii</name>
    <dbReference type="NCBI Taxonomy" id="1612424"/>
    <lineage>
        <taxon>Eukaryota</taxon>
        <taxon>Fungi</taxon>
        <taxon>Dikarya</taxon>
        <taxon>Ascomycota</taxon>
        <taxon>Pezizomycotina</taxon>
        <taxon>Eurotiomycetes</taxon>
        <taxon>Eurotiomycetidae</taxon>
        <taxon>Eurotiales</taxon>
        <taxon>Aspergillaceae</taxon>
        <taxon>Penicillium</taxon>
    </lineage>
</organism>
<dbReference type="OrthoDB" id="2019572at2759"/>
<evidence type="ECO:0000256" key="1">
    <source>
        <dbReference type="SAM" id="MobiDB-lite"/>
    </source>
</evidence>
<evidence type="ECO:0000259" key="3">
    <source>
        <dbReference type="PROSITE" id="PS51212"/>
    </source>
</evidence>
<dbReference type="Proteomes" id="UP001152649">
    <property type="component" value="Unassembled WGS sequence"/>
</dbReference>
<dbReference type="InterPro" id="IPR002889">
    <property type="entry name" value="WSC_carb-bd"/>
</dbReference>
<feature type="compositionally biased region" description="Low complexity" evidence="1">
    <location>
        <begin position="159"/>
        <end position="170"/>
    </location>
</feature>
<dbReference type="EMBL" id="CAJVPG010000111">
    <property type="protein sequence ID" value="CAG8343865.1"/>
    <property type="molecule type" value="Genomic_DNA"/>
</dbReference>
<comment type="caution">
    <text evidence="4">The sequence shown here is derived from an EMBL/GenBank/DDBJ whole genome shotgun (WGS) entry which is preliminary data.</text>
</comment>
<gene>
    <name evidence="4" type="ORF">PSALAMII_LOCUS2935</name>
</gene>
<name>A0A9W4NAG1_9EURO</name>
<feature type="chain" id="PRO_5040998884" description="WSC domain-containing protein" evidence="2">
    <location>
        <begin position="22"/>
        <end position="206"/>
    </location>
</feature>
<feature type="signal peptide" evidence="2">
    <location>
        <begin position="1"/>
        <end position="21"/>
    </location>
</feature>
<feature type="compositionally biased region" description="Polar residues" evidence="1">
    <location>
        <begin position="171"/>
        <end position="184"/>
    </location>
</feature>
<evidence type="ECO:0000256" key="2">
    <source>
        <dbReference type="SAM" id="SignalP"/>
    </source>
</evidence>
<evidence type="ECO:0000313" key="4">
    <source>
        <dbReference type="EMBL" id="CAG8343865.1"/>
    </source>
</evidence>
<protein>
    <recommendedName>
        <fullName evidence="3">WSC domain-containing protein</fullName>
    </recommendedName>
</protein>
<feature type="region of interest" description="Disordered" evidence="1">
    <location>
        <begin position="159"/>
        <end position="187"/>
    </location>
</feature>
<feature type="domain" description="WSC" evidence="3">
    <location>
        <begin position="20"/>
        <end position="109"/>
    </location>
</feature>
<keyword evidence="5" id="KW-1185">Reference proteome</keyword>
<dbReference type="AlphaFoldDB" id="A0A9W4NAG1"/>
<dbReference type="PROSITE" id="PS51212">
    <property type="entry name" value="WSC"/>
    <property type="match status" value="1"/>
</dbReference>
<accession>A0A9W4NAG1</accession>
<evidence type="ECO:0000313" key="5">
    <source>
        <dbReference type="Proteomes" id="UP001152649"/>
    </source>
</evidence>
<dbReference type="Pfam" id="PF01822">
    <property type="entry name" value="WSC"/>
    <property type="match status" value="1"/>
</dbReference>
<keyword evidence="2" id="KW-0732">Signal</keyword>
<sequence length="206" mass="20345">MHATFILSALALALPVYSASSETVGCYSEIGSMKSQGPFTFQSPGHCEDQCSKKGFKIAALGRGDMCYCGDQLPSQSAKVDDDQCDIKCSGWPEATCGGKDTYNLIQGTEVSSDDSDSASTTAAPSAVTAAGGIVVAAPSTAAAPTGIVTAASSVNSKSANASKSGSATSIAKSSASPTPTDNAAGSIRVGSSLVGAAIAGMGLLL</sequence>
<dbReference type="SMART" id="SM00321">
    <property type="entry name" value="WSC"/>
    <property type="match status" value="1"/>
</dbReference>
<proteinExistence type="predicted"/>
<reference evidence="4" key="1">
    <citation type="submission" date="2021-07" db="EMBL/GenBank/DDBJ databases">
        <authorList>
            <person name="Branca A.L. A."/>
        </authorList>
    </citation>
    <scope>NUCLEOTIDE SEQUENCE</scope>
</reference>